<comment type="caution">
    <text evidence="6">The sequence shown here is derived from an EMBL/GenBank/DDBJ whole genome shotgun (WGS) entry which is preliminary data.</text>
</comment>
<dbReference type="InterPro" id="IPR003337">
    <property type="entry name" value="Trehalose_PPase"/>
</dbReference>
<dbReference type="Proteomes" id="UP000585474">
    <property type="component" value="Unassembled WGS sequence"/>
</dbReference>
<feature type="region of interest" description="Disordered" evidence="5">
    <location>
        <begin position="1"/>
        <end position="27"/>
    </location>
</feature>
<evidence type="ECO:0000313" key="6">
    <source>
        <dbReference type="EMBL" id="GFZ00237.1"/>
    </source>
</evidence>
<dbReference type="Pfam" id="PF04147">
    <property type="entry name" value="Nop14"/>
    <property type="match status" value="1"/>
</dbReference>
<protein>
    <submittedName>
        <fullName evidence="6">Haloacid dehalogenase-like hydrolase (HAD) superfamily protein</fullName>
    </submittedName>
</protein>
<keyword evidence="3 6" id="KW-0378">Hydrolase</keyword>
<organism evidence="6 7">
    <name type="scientific">Actinidia rufa</name>
    <dbReference type="NCBI Taxonomy" id="165716"/>
    <lineage>
        <taxon>Eukaryota</taxon>
        <taxon>Viridiplantae</taxon>
        <taxon>Streptophyta</taxon>
        <taxon>Embryophyta</taxon>
        <taxon>Tracheophyta</taxon>
        <taxon>Spermatophyta</taxon>
        <taxon>Magnoliopsida</taxon>
        <taxon>eudicotyledons</taxon>
        <taxon>Gunneridae</taxon>
        <taxon>Pentapetalae</taxon>
        <taxon>asterids</taxon>
        <taxon>Ericales</taxon>
        <taxon>Actinidiaceae</taxon>
        <taxon>Actinidia</taxon>
    </lineage>
</organism>
<dbReference type="GO" id="GO:0004805">
    <property type="term" value="F:trehalose-phosphatase activity"/>
    <property type="evidence" value="ECO:0007669"/>
    <property type="project" value="UniProtKB-EC"/>
</dbReference>
<keyword evidence="7" id="KW-1185">Reference proteome</keyword>
<dbReference type="InterPro" id="IPR044651">
    <property type="entry name" value="OTSB-like"/>
</dbReference>
<comment type="function">
    <text evidence="4">Removes the phosphate from trehalose 6-phosphate to produce free trehalose. Trehalose accumulation in plant may improve abiotic stress tolerance.</text>
</comment>
<dbReference type="AlphaFoldDB" id="A0A7J0FPA0"/>
<evidence type="ECO:0000313" key="7">
    <source>
        <dbReference type="Proteomes" id="UP000585474"/>
    </source>
</evidence>
<comment type="catalytic activity">
    <reaction evidence="1">
        <text>alpha,alpha-trehalose 6-phosphate + H2O = alpha,alpha-trehalose + phosphate</text>
        <dbReference type="Rhea" id="RHEA:23420"/>
        <dbReference type="ChEBI" id="CHEBI:15377"/>
        <dbReference type="ChEBI" id="CHEBI:16551"/>
        <dbReference type="ChEBI" id="CHEBI:43474"/>
        <dbReference type="ChEBI" id="CHEBI:58429"/>
        <dbReference type="EC" id="3.1.3.12"/>
    </reaction>
</comment>
<dbReference type="GO" id="GO:0032040">
    <property type="term" value="C:small-subunit processome"/>
    <property type="evidence" value="ECO:0007669"/>
    <property type="project" value="InterPro"/>
</dbReference>
<name>A0A7J0FPA0_9ERIC</name>
<dbReference type="Gene3D" id="3.40.50.1000">
    <property type="entry name" value="HAD superfamily/HAD-like"/>
    <property type="match status" value="1"/>
</dbReference>
<dbReference type="OrthoDB" id="696674at2759"/>
<comment type="cofactor">
    <cofactor evidence="2">
        <name>a divalent metal cation</name>
        <dbReference type="ChEBI" id="CHEBI:60240"/>
    </cofactor>
</comment>
<proteinExistence type="predicted"/>
<dbReference type="InterPro" id="IPR007276">
    <property type="entry name" value="Nop14"/>
</dbReference>
<reference evidence="6 7" key="1">
    <citation type="submission" date="2019-07" db="EMBL/GenBank/DDBJ databases">
        <title>De Novo Assembly of kiwifruit Actinidia rufa.</title>
        <authorList>
            <person name="Sugita-Konishi S."/>
            <person name="Sato K."/>
            <person name="Mori E."/>
            <person name="Abe Y."/>
            <person name="Kisaki G."/>
            <person name="Hamano K."/>
            <person name="Suezawa K."/>
            <person name="Otani M."/>
            <person name="Fukuda T."/>
            <person name="Manabe T."/>
            <person name="Gomi K."/>
            <person name="Tabuchi M."/>
            <person name="Akimitsu K."/>
            <person name="Kataoka I."/>
        </authorList>
    </citation>
    <scope>NUCLEOTIDE SEQUENCE [LARGE SCALE GENOMIC DNA]</scope>
    <source>
        <strain evidence="7">cv. Fuchu</strain>
    </source>
</reference>
<dbReference type="GO" id="GO:0005992">
    <property type="term" value="P:trehalose biosynthetic process"/>
    <property type="evidence" value="ECO:0007669"/>
    <property type="project" value="InterPro"/>
</dbReference>
<sequence>MKNTKKTSKVPSHESMTLKNPKPNPFETIWSRRKFNVLGKKRKGEERRIGPARLVSIEKAQEEDAVDLKEYEKSGKSSVFIDKRIGEQNEGLGEFDKAIMRKKSIELDDVRATSWLDSMKSSSPTHRKIAKNSGTELLSSDADAAYRNWMLCSSRIPSVLSSFEHITNYAKGKRLALFPEYDGTISPIVDNPDYAFMSNAMRAAVRNVAKCFPTVIINGRSRSNHLLFQWRDEDNALKMNALKALVNKSISNEFVKKDVVFVPHKEDTLQQDKPDAYDKLVKEMTLDVRARPSRGQRHLKKLPMRRKKG</sequence>
<evidence type="ECO:0000256" key="1">
    <source>
        <dbReference type="ARBA" id="ARBA00000500"/>
    </source>
</evidence>
<evidence type="ECO:0000256" key="3">
    <source>
        <dbReference type="ARBA" id="ARBA00022801"/>
    </source>
</evidence>
<accession>A0A7J0FPA0</accession>
<evidence type="ECO:0000256" key="4">
    <source>
        <dbReference type="ARBA" id="ARBA00025274"/>
    </source>
</evidence>
<dbReference type="PANTHER" id="PTHR43768">
    <property type="entry name" value="TREHALOSE 6-PHOSPHATE PHOSPHATASE"/>
    <property type="match status" value="1"/>
</dbReference>
<evidence type="ECO:0000256" key="5">
    <source>
        <dbReference type="SAM" id="MobiDB-lite"/>
    </source>
</evidence>
<gene>
    <name evidence="6" type="ORF">Acr_13g0016360</name>
</gene>
<dbReference type="InterPro" id="IPR023214">
    <property type="entry name" value="HAD_sf"/>
</dbReference>
<dbReference type="PANTHER" id="PTHR43768:SF27">
    <property type="entry name" value="TREHALOSE-PHOSPHATE PHOSPHATASE A"/>
    <property type="match status" value="1"/>
</dbReference>
<dbReference type="EMBL" id="BJWL01000013">
    <property type="protein sequence ID" value="GFZ00237.1"/>
    <property type="molecule type" value="Genomic_DNA"/>
</dbReference>
<evidence type="ECO:0000256" key="2">
    <source>
        <dbReference type="ARBA" id="ARBA00001968"/>
    </source>
</evidence>
<dbReference type="Pfam" id="PF02358">
    <property type="entry name" value="Trehalose_PPase"/>
    <property type="match status" value="1"/>
</dbReference>